<evidence type="ECO:0008006" key="7">
    <source>
        <dbReference type="Google" id="ProtNLM"/>
    </source>
</evidence>
<evidence type="ECO:0000256" key="3">
    <source>
        <dbReference type="SAM" id="MobiDB-lite"/>
    </source>
</evidence>
<feature type="compositionally biased region" description="Pro residues" evidence="3">
    <location>
        <begin position="1"/>
        <end position="10"/>
    </location>
</feature>
<evidence type="ECO:0000256" key="2">
    <source>
        <dbReference type="ARBA" id="ARBA00023136"/>
    </source>
</evidence>
<evidence type="ECO:0000313" key="6">
    <source>
        <dbReference type="Proteomes" id="UP001412067"/>
    </source>
</evidence>
<feature type="compositionally biased region" description="Pro residues" evidence="3">
    <location>
        <begin position="20"/>
        <end position="40"/>
    </location>
</feature>
<evidence type="ECO:0000256" key="1">
    <source>
        <dbReference type="ARBA" id="ARBA00004370"/>
    </source>
</evidence>
<feature type="region of interest" description="Disordered" evidence="3">
    <location>
        <begin position="1"/>
        <end position="52"/>
    </location>
</feature>
<dbReference type="EMBL" id="JBBWWR010000010">
    <property type="protein sequence ID" value="KAK8960750.1"/>
    <property type="molecule type" value="Genomic_DNA"/>
</dbReference>
<sequence length="232" mass="25178">MPIPIPPPDVVRPADRRRLPTPPTPTAPTPRPAVLPPHPSLPSTLDHYPPRRPHLKPPLIKRTNPVAWLCAACCAVLWTVIILAGIAVLVIYLIFRPRNPRLDIAQATLNAAYLDSDVDGSAALLNADLTLLANFSNPNRKIDVVFTQIYLDLYFGATAVAAVAVDPFSERRGEAALRSVHMVASQVPLPEKRADEWRRQEEAAAAGGGGNGVGLELRGRMRTSRIAPLLPC</sequence>
<dbReference type="Proteomes" id="UP001412067">
    <property type="component" value="Unassembled WGS sequence"/>
</dbReference>
<keyword evidence="4" id="KW-0812">Transmembrane</keyword>
<name>A0ABR2M9Z3_9ASPA</name>
<reference evidence="5 6" key="1">
    <citation type="journal article" date="2022" name="Nat. Plants">
        <title>Genomes of leafy and leafless Platanthera orchids illuminate the evolution of mycoheterotrophy.</title>
        <authorList>
            <person name="Li M.H."/>
            <person name="Liu K.W."/>
            <person name="Li Z."/>
            <person name="Lu H.C."/>
            <person name="Ye Q.L."/>
            <person name="Zhang D."/>
            <person name="Wang J.Y."/>
            <person name="Li Y.F."/>
            <person name="Zhong Z.M."/>
            <person name="Liu X."/>
            <person name="Yu X."/>
            <person name="Liu D.K."/>
            <person name="Tu X.D."/>
            <person name="Liu B."/>
            <person name="Hao Y."/>
            <person name="Liao X.Y."/>
            <person name="Jiang Y.T."/>
            <person name="Sun W.H."/>
            <person name="Chen J."/>
            <person name="Chen Y.Q."/>
            <person name="Ai Y."/>
            <person name="Zhai J.W."/>
            <person name="Wu S.S."/>
            <person name="Zhou Z."/>
            <person name="Hsiao Y.Y."/>
            <person name="Wu W.L."/>
            <person name="Chen Y.Y."/>
            <person name="Lin Y.F."/>
            <person name="Hsu J.L."/>
            <person name="Li C.Y."/>
            <person name="Wang Z.W."/>
            <person name="Zhao X."/>
            <person name="Zhong W.Y."/>
            <person name="Ma X.K."/>
            <person name="Ma L."/>
            <person name="Huang J."/>
            <person name="Chen G.Z."/>
            <person name="Huang M.Z."/>
            <person name="Huang L."/>
            <person name="Peng D.H."/>
            <person name="Luo Y.B."/>
            <person name="Zou S.Q."/>
            <person name="Chen S.P."/>
            <person name="Lan S."/>
            <person name="Tsai W.C."/>
            <person name="Van de Peer Y."/>
            <person name="Liu Z.J."/>
        </authorList>
    </citation>
    <scope>NUCLEOTIDE SEQUENCE [LARGE SCALE GENOMIC DNA]</scope>
    <source>
        <strain evidence="5">Lor288</strain>
    </source>
</reference>
<dbReference type="PANTHER" id="PTHR31234">
    <property type="entry name" value="LATE EMBRYOGENESIS ABUNDANT (LEA) HYDROXYPROLINE-RICH GLYCOPROTEIN FAMILY"/>
    <property type="match status" value="1"/>
</dbReference>
<dbReference type="PANTHER" id="PTHR31234:SF42">
    <property type="entry name" value="LATE EMBRYOGENESIS ABUNDANT (LEA) HYDROXYPROLINE-RICH GLYCOPROTEIN FAMILY"/>
    <property type="match status" value="1"/>
</dbReference>
<comment type="caution">
    <text evidence="5">The sequence shown here is derived from an EMBL/GenBank/DDBJ whole genome shotgun (WGS) entry which is preliminary data.</text>
</comment>
<organism evidence="5 6">
    <name type="scientific">Platanthera guangdongensis</name>
    <dbReference type="NCBI Taxonomy" id="2320717"/>
    <lineage>
        <taxon>Eukaryota</taxon>
        <taxon>Viridiplantae</taxon>
        <taxon>Streptophyta</taxon>
        <taxon>Embryophyta</taxon>
        <taxon>Tracheophyta</taxon>
        <taxon>Spermatophyta</taxon>
        <taxon>Magnoliopsida</taxon>
        <taxon>Liliopsida</taxon>
        <taxon>Asparagales</taxon>
        <taxon>Orchidaceae</taxon>
        <taxon>Orchidoideae</taxon>
        <taxon>Orchideae</taxon>
        <taxon>Orchidinae</taxon>
        <taxon>Platanthera</taxon>
    </lineage>
</organism>
<gene>
    <name evidence="5" type="ORF">KSP40_PGU010815</name>
</gene>
<dbReference type="InterPro" id="IPR044839">
    <property type="entry name" value="NDR1-like"/>
</dbReference>
<proteinExistence type="predicted"/>
<comment type="subcellular location">
    <subcellularLocation>
        <location evidence="1">Membrane</location>
    </subcellularLocation>
</comment>
<accession>A0ABR2M9Z3</accession>
<evidence type="ECO:0000256" key="4">
    <source>
        <dbReference type="SAM" id="Phobius"/>
    </source>
</evidence>
<evidence type="ECO:0000313" key="5">
    <source>
        <dbReference type="EMBL" id="KAK8960750.1"/>
    </source>
</evidence>
<feature type="transmembrane region" description="Helical" evidence="4">
    <location>
        <begin position="66"/>
        <end position="95"/>
    </location>
</feature>
<keyword evidence="6" id="KW-1185">Reference proteome</keyword>
<protein>
    <recommendedName>
        <fullName evidence="7">Late embryogenesis abundant protein LEA-2 subgroup domain-containing protein</fullName>
    </recommendedName>
</protein>
<keyword evidence="4" id="KW-1133">Transmembrane helix</keyword>
<keyword evidence="2 4" id="KW-0472">Membrane</keyword>